<name>A0A1Q9EJ55_SYMMI</name>
<dbReference type="Gene3D" id="3.30.420.10">
    <property type="entry name" value="Ribonuclease H-like superfamily/Ribonuclease H"/>
    <property type="match status" value="1"/>
</dbReference>
<dbReference type="PROSITE" id="PS50879">
    <property type="entry name" value="RNASE_H_1"/>
    <property type="match status" value="1"/>
</dbReference>
<dbReference type="SUPFAM" id="SSF53098">
    <property type="entry name" value="Ribonuclease H-like"/>
    <property type="match status" value="1"/>
</dbReference>
<dbReference type="InterPro" id="IPR012337">
    <property type="entry name" value="RNaseH-like_sf"/>
</dbReference>
<dbReference type="EMBL" id="LSRX01000137">
    <property type="protein sequence ID" value="OLQ07483.1"/>
    <property type="molecule type" value="Genomic_DNA"/>
</dbReference>
<dbReference type="PANTHER" id="PTHR19446">
    <property type="entry name" value="REVERSE TRANSCRIPTASES"/>
    <property type="match status" value="1"/>
</dbReference>
<dbReference type="SUPFAM" id="SSF56672">
    <property type="entry name" value="DNA/RNA polymerases"/>
    <property type="match status" value="1"/>
</dbReference>
<proteinExistence type="predicted"/>
<dbReference type="GO" id="GO:0003964">
    <property type="term" value="F:RNA-directed DNA polymerase activity"/>
    <property type="evidence" value="ECO:0007669"/>
    <property type="project" value="UniProtKB-KW"/>
</dbReference>
<comment type="caution">
    <text evidence="3">The sequence shown here is derived from an EMBL/GenBank/DDBJ whole genome shotgun (WGS) entry which is preliminary data.</text>
</comment>
<dbReference type="InterPro" id="IPR000477">
    <property type="entry name" value="RT_dom"/>
</dbReference>
<keyword evidence="3" id="KW-0695">RNA-directed DNA polymerase</keyword>
<dbReference type="Gene3D" id="3.40.50.150">
    <property type="entry name" value="Vaccinia Virus protein VP39"/>
    <property type="match status" value="1"/>
</dbReference>
<keyword evidence="3" id="KW-0548">Nucleotidyltransferase</keyword>
<dbReference type="GO" id="GO:0004523">
    <property type="term" value="F:RNA-DNA hybrid ribonuclease activity"/>
    <property type="evidence" value="ECO:0007669"/>
    <property type="project" value="InterPro"/>
</dbReference>
<gene>
    <name evidence="3" type="ORF">AK812_SmicGene9099</name>
</gene>
<dbReference type="Gene3D" id="3.60.10.10">
    <property type="entry name" value="Endonuclease/exonuclease/phosphatase"/>
    <property type="match status" value="1"/>
</dbReference>
<feature type="domain" description="RNase H type-1" evidence="2">
    <location>
        <begin position="1813"/>
        <end position="1967"/>
    </location>
</feature>
<dbReference type="InterPro" id="IPR029063">
    <property type="entry name" value="SAM-dependent_MTases_sf"/>
</dbReference>
<dbReference type="InterPro" id="IPR036691">
    <property type="entry name" value="Endo/exonu/phosph_ase_sf"/>
</dbReference>
<evidence type="ECO:0000259" key="2">
    <source>
        <dbReference type="PROSITE" id="PS50879"/>
    </source>
</evidence>
<keyword evidence="3" id="KW-0808">Transferase</keyword>
<feature type="domain" description="Reverse transcriptase" evidence="1">
    <location>
        <begin position="1253"/>
        <end position="1516"/>
    </location>
</feature>
<accession>A0A1Q9EJ55</accession>
<dbReference type="InterPro" id="IPR002156">
    <property type="entry name" value="RNaseH_domain"/>
</dbReference>
<keyword evidence="4" id="KW-1185">Reference proteome</keyword>
<dbReference type="SUPFAM" id="SSF56219">
    <property type="entry name" value="DNase I-like"/>
    <property type="match status" value="1"/>
</dbReference>
<organism evidence="3 4">
    <name type="scientific">Symbiodinium microadriaticum</name>
    <name type="common">Dinoflagellate</name>
    <name type="synonym">Zooxanthella microadriatica</name>
    <dbReference type="NCBI Taxonomy" id="2951"/>
    <lineage>
        <taxon>Eukaryota</taxon>
        <taxon>Sar</taxon>
        <taxon>Alveolata</taxon>
        <taxon>Dinophyceae</taxon>
        <taxon>Suessiales</taxon>
        <taxon>Symbiodiniaceae</taxon>
        <taxon>Symbiodinium</taxon>
    </lineage>
</organism>
<dbReference type="InterPro" id="IPR036397">
    <property type="entry name" value="RNaseH_sf"/>
</dbReference>
<dbReference type="Pfam" id="PF00078">
    <property type="entry name" value="RVT_1"/>
    <property type="match status" value="1"/>
</dbReference>
<evidence type="ECO:0000313" key="3">
    <source>
        <dbReference type="EMBL" id="OLQ07483.1"/>
    </source>
</evidence>
<dbReference type="InterPro" id="IPR043502">
    <property type="entry name" value="DNA/RNA_pol_sf"/>
</dbReference>
<dbReference type="InterPro" id="IPR005135">
    <property type="entry name" value="Endo/exonuclease/phosphatase"/>
</dbReference>
<dbReference type="Proteomes" id="UP000186817">
    <property type="component" value="Unassembled WGS sequence"/>
</dbReference>
<evidence type="ECO:0000313" key="4">
    <source>
        <dbReference type="Proteomes" id="UP000186817"/>
    </source>
</evidence>
<dbReference type="SUPFAM" id="SSF53335">
    <property type="entry name" value="S-adenosyl-L-methionine-dependent methyltransferases"/>
    <property type="match status" value="1"/>
</dbReference>
<dbReference type="PROSITE" id="PS50878">
    <property type="entry name" value="RT_POL"/>
    <property type="match status" value="1"/>
</dbReference>
<reference evidence="3 4" key="1">
    <citation type="submission" date="2016-02" db="EMBL/GenBank/DDBJ databases">
        <title>Genome analysis of coral dinoflagellate symbionts highlights evolutionary adaptations to a symbiotic lifestyle.</title>
        <authorList>
            <person name="Aranda M."/>
            <person name="Li Y."/>
            <person name="Liew Y.J."/>
            <person name="Baumgarten S."/>
            <person name="Simakov O."/>
            <person name="Wilson M."/>
            <person name="Piel J."/>
            <person name="Ashoor H."/>
            <person name="Bougouffa S."/>
            <person name="Bajic V.B."/>
            <person name="Ryu T."/>
            <person name="Ravasi T."/>
            <person name="Bayer T."/>
            <person name="Micklem G."/>
            <person name="Kim H."/>
            <person name="Bhak J."/>
            <person name="Lajeunesse T.C."/>
            <person name="Voolstra C.R."/>
        </authorList>
    </citation>
    <scope>NUCLEOTIDE SEQUENCE [LARGE SCALE GENOMIC DNA]</scope>
    <source>
        <strain evidence="3 4">CCMP2467</strain>
    </source>
</reference>
<dbReference type="GO" id="GO:0003676">
    <property type="term" value="F:nucleic acid binding"/>
    <property type="evidence" value="ECO:0007669"/>
    <property type="project" value="InterPro"/>
</dbReference>
<dbReference type="OrthoDB" id="423145at2759"/>
<sequence>MASEDSDSDLEALPPLFNDDEVPELSLVPRPKTLEHRDGWSVVEEETSDGGALRWMVSDAALSLDQTRVQLTAPDLKGERHFCRDGLRAASHQVMVLALALDSTSECLRHSLCVLGGGGMALPMVLVTHVQSVYVHVVELHDVVIDFAVRYFGASHERLLVQQEDALSIVQGPKRPWPPASLAGLVVDIDFLRGTAPPKFLSLEFWEALWATMKPDAIVAVNTIGAEATDVQALARLARMAAVETFGATAIGALVVEPGPGDRRVWTALIPRPSVLLLGPPILLSKIAAMARPGSSEAPCERQLPSWVGTVAADVLQAMAQAKLQASWLEPTADSRHFGKFLASETYLGEYPDAFVTREELQKRKTDEACRSKDSNHTSMFVDEQAFAMHVMGFAAKVISSYGAWRADECATLEISVLPPRKLPILSGALPLYRGLIVLQVSNSQVDCYGTEALSTALTMQELHLNNLCIPGDAVRKLALGFKGNSALLNVTGIQVHVLSRRQHKHLRRGERLHQTVEKHMWGVTLEDLKQFRHVLRLKAGAFGDHDVVKFHIPFLGKQGKKPRKSAIALVCKKCGSYGATPTSLMQYPCDVSRMPVGRKRTALVQKLRGALEADCDLDLKRGAQSVLDIFEEVTERLKAARAQAAKEDGSAEHQLKAVAWPFLVEGATDFRIRFVCVRCHWFAAKRGQFKDVTCTGAGKRRRSAQKDKLTELAGMEDPTGSAAQLVLKYLGVEYTVHGGRNQASNVLALAEDCRLDVLLLQETRLPRDSYVSFAQLAGKYGWHVHIHDQVVGTDGRHKWGAITMARWPVEALNASEVLPPGRGGLLRVWRPAQRPLLLFNLYLSASSRSEAGALLEDLLTFAAGTGEACIMAGDYNLTQTQWPVSAACALGRWRAADEMILGDAPPPPTHRLENGDYGRCLDYAIGTEGLIFAHRGQERGPADHDLVFYDVLLAGAPPCPAVFPRRRKLAEHGVDAQDWQRVWQEHSLAFHEALGAGDIDGAWCLLSDAAEMAIGCEPRGIKRSQAAIPRPLTATSTKAPTHQSIRERRLRRLVRRVREHLRGTGDEAEKRVRHGKILGTAREFGLLPTAALRGRPCLEFILQAAEQEAEVQATRTSTGRKARWMEQVQLDYAKAAKWVTRELPRQPTADMEADWTAPLATHEKLSAARRDWEAQWTQTDNSAQGDTRQFVATFLQARPPEPDDTVFVTAAEVKRRVEKSRRKATGMDGWSAQALLQLPDEFFVEVSTLWRAMLEWRTVPSTWKDIRVALLAKPEGGFRPLSIGAILWRALASVCCGRLREWTQTWASVELQGGLAARGTHGVHDPLLADLELSQSQAGELYGIKTDLKRCFDNVRPQQALAVCQHLGMPASLVALIADYYKEQRRFLVINGQADRRPIHVACGLQQGCPFSVLLVNAVAQVWVAAVTQQVEQVVIRIFLDDRTVWTKLRGQAAVDRLLTVVAAGAPVDDHFGMQVHPGKKVSFAYTNAGRHCLGAHAEQLGAAATTFKLLGVVYSMEKGRVIPHVEALTDKIKLRCERIAGLAKSLQMRRVLLRTTVISLIAWAGPWQKYAQVSLKTWISLADRALWQGHRPRARSRFLGFAVIGGADASVDFNLAFEVVRHEWHRAEAAALGHTVPSQPGSRWSEVCKRWGWSYSDGQLTTLFGLFVPGLHTLRAVKLVAKQAWQQELWDTDARTDGSGPLGRRVPVLSGLRKFAENASRNAMRVAAACPHDGIALDRAGVPNFCECGSENPSARHLAFDCPLRPNELPRGTQFEERLLVKLLTLPLQSSEESFAWEPELLAAMDKATASNTTILAATDGGCLVKAGLELFQRAAWAVVVRSGGTTTTVSGLVQGGEQTPAAAERTAIQFLLRHVRRAQCHVTLFVDNQAAVRRLHRAWLQGFWQGPLERFWREAAEGLHEAVSVAWIPSHGKKAQWTAPAGVETWEARELNDLADRACAAQLAALMPGWSETVDEFSRATAWSFEAAQNTLAVTEDYSTCVGAVYGSALFQEPS</sequence>
<dbReference type="Pfam" id="PF03372">
    <property type="entry name" value="Exo_endo_phos"/>
    <property type="match status" value="1"/>
</dbReference>
<protein>
    <submittedName>
        <fullName evidence="3">LINE-1 reverse transcriptase-like</fullName>
    </submittedName>
</protein>
<evidence type="ECO:0000259" key="1">
    <source>
        <dbReference type="PROSITE" id="PS50878"/>
    </source>
</evidence>